<evidence type="ECO:0000313" key="2">
    <source>
        <dbReference type="EMBL" id="ORZ38227.1"/>
    </source>
</evidence>
<dbReference type="AlphaFoldDB" id="A0A1Y2HUE4"/>
<accession>A0A1Y2HUE4</accession>
<organism evidence="2 3">
    <name type="scientific">Catenaria anguillulae PL171</name>
    <dbReference type="NCBI Taxonomy" id="765915"/>
    <lineage>
        <taxon>Eukaryota</taxon>
        <taxon>Fungi</taxon>
        <taxon>Fungi incertae sedis</taxon>
        <taxon>Blastocladiomycota</taxon>
        <taxon>Blastocladiomycetes</taxon>
        <taxon>Blastocladiales</taxon>
        <taxon>Catenariaceae</taxon>
        <taxon>Catenaria</taxon>
    </lineage>
</organism>
<keyword evidence="3" id="KW-1185">Reference proteome</keyword>
<feature type="compositionally biased region" description="Low complexity" evidence="1">
    <location>
        <begin position="695"/>
        <end position="728"/>
    </location>
</feature>
<feature type="region of interest" description="Disordered" evidence="1">
    <location>
        <begin position="253"/>
        <end position="276"/>
    </location>
</feature>
<proteinExistence type="predicted"/>
<feature type="region of interest" description="Disordered" evidence="1">
    <location>
        <begin position="660"/>
        <end position="732"/>
    </location>
</feature>
<dbReference type="EMBL" id="MCFL01000009">
    <property type="protein sequence ID" value="ORZ38227.1"/>
    <property type="molecule type" value="Genomic_DNA"/>
</dbReference>
<feature type="non-terminal residue" evidence="2">
    <location>
        <position position="899"/>
    </location>
</feature>
<comment type="caution">
    <text evidence="2">The sequence shown here is derived from an EMBL/GenBank/DDBJ whole genome shotgun (WGS) entry which is preliminary data.</text>
</comment>
<reference evidence="2 3" key="1">
    <citation type="submission" date="2016-07" db="EMBL/GenBank/DDBJ databases">
        <title>Pervasive Adenine N6-methylation of Active Genes in Fungi.</title>
        <authorList>
            <consortium name="DOE Joint Genome Institute"/>
            <person name="Mondo S.J."/>
            <person name="Dannebaum R.O."/>
            <person name="Kuo R.C."/>
            <person name="Labutti K."/>
            <person name="Haridas S."/>
            <person name="Kuo A."/>
            <person name="Salamov A."/>
            <person name="Ahrendt S.R."/>
            <person name="Lipzen A."/>
            <person name="Sullivan W."/>
            <person name="Andreopoulos W.B."/>
            <person name="Clum A."/>
            <person name="Lindquist E."/>
            <person name="Daum C."/>
            <person name="Ramamoorthy G.K."/>
            <person name="Gryganskyi A."/>
            <person name="Culley D."/>
            <person name="Magnuson J.K."/>
            <person name="James T.Y."/>
            <person name="O'Malley M.A."/>
            <person name="Stajich J.E."/>
            <person name="Spatafora J.W."/>
            <person name="Visel A."/>
            <person name="Grigoriev I.V."/>
        </authorList>
    </citation>
    <scope>NUCLEOTIDE SEQUENCE [LARGE SCALE GENOMIC DNA]</scope>
    <source>
        <strain evidence="2 3">PL171</strain>
    </source>
</reference>
<gene>
    <name evidence="2" type="ORF">BCR44DRAFT_1428911</name>
</gene>
<feature type="region of interest" description="Disordered" evidence="1">
    <location>
        <begin position="41"/>
        <end position="67"/>
    </location>
</feature>
<sequence length="899" mass="95755">MTSMDDIRSAIRQRLMAEANAALPREPLIVRTQVVPAIMGMGTSSTPSASMAKTKAGGDRPTKPIKPNHHHQFALMLKDKDNGKKIAQAIKQTSPLGIDLLLRLAIVEDHQAAVDYFLANTHVDPSLALGAVMAAGRTNMLAKCLKHPRLDITSKSVASSFILAFLYKDTLAIQSFLNTNSPPMYDAYLSAMFHESVSRVSLVPVNQVRHLMHTLTMRQILSLNNNSSIKCNKKGRAKSGNDGSSSVPVATRALNSGGGCSVRPHPGRTKGQARDQPPFPYVARLDCLPADILFRLHLYLPLSSNRTLRSTCYYLSCALPTDAITIDTCQVLCTWLNLPCTRVPAPPSLLSLLSDLALHPRTLKCAPLRDLCLISALRHGAYSLAAHLVTIGWGATLSRRTWMWALETLLHSLDNHVLASLPASMEKFPEMKAANNDTNSSSSTLSTSSSMASAPTTMQRVKLPTSLVTFVAACFRVLNTATWCFVHRPTFLKLLRQAIPNRMPAYYHTALPSTSTSTSTSTSATTIRMTSSDQQPPVQLMTQVNTDDDLIFGIYIPLVTSATHPLPVHTTQVLVRRLRTIPLGLVNPMDDDGHVQNIAHAAARLGNAAIVKVLVNELYLPPWTVQSCMSMVMCALSAASGDRETHEAVHEWMGSMSAARGGGGGGGAGTGSGDGLGGGASANGAATNGSGGRRGSTAATTDSSSKAPSSSKHAPAAGSSGTPSAKAPLMSDSTHTNGCISVAKGCGHNELATQIAIKYGRLDAKAAKQRVESVAASWSSQAASHAAHEDPRVNVPRFSIDLDETTRTGTKGAATAPRRKAMGERERQVVKEEEYWYARWGPLGAVGMGTSVNVSTATGEGAVSVAKRLADDIREVLGDELWSRVMISDGKPGKGASEG</sequence>
<evidence type="ECO:0000256" key="1">
    <source>
        <dbReference type="SAM" id="MobiDB-lite"/>
    </source>
</evidence>
<evidence type="ECO:0000313" key="3">
    <source>
        <dbReference type="Proteomes" id="UP000193411"/>
    </source>
</evidence>
<dbReference type="Proteomes" id="UP000193411">
    <property type="component" value="Unassembled WGS sequence"/>
</dbReference>
<feature type="compositionally biased region" description="Polar residues" evidence="1">
    <location>
        <begin position="42"/>
        <end position="51"/>
    </location>
</feature>
<feature type="compositionally biased region" description="Gly residues" evidence="1">
    <location>
        <begin position="660"/>
        <end position="681"/>
    </location>
</feature>
<name>A0A1Y2HUE4_9FUNG</name>
<protein>
    <submittedName>
        <fullName evidence="2">Uncharacterized protein</fullName>
    </submittedName>
</protein>